<name>A0A2K3M197_TRIPR</name>
<dbReference type="EMBL" id="ASHM01046607">
    <property type="protein sequence ID" value="PNX84550.1"/>
    <property type="molecule type" value="Genomic_DNA"/>
</dbReference>
<feature type="coiled-coil region" evidence="2">
    <location>
        <begin position="145"/>
        <end position="172"/>
    </location>
</feature>
<evidence type="ECO:0000313" key="4">
    <source>
        <dbReference type="EMBL" id="PNX84550.1"/>
    </source>
</evidence>
<protein>
    <submittedName>
        <fullName evidence="4">F-box protein</fullName>
    </submittedName>
</protein>
<dbReference type="InterPro" id="IPR001878">
    <property type="entry name" value="Znf_CCHC"/>
</dbReference>
<dbReference type="PROSITE" id="PS50158">
    <property type="entry name" value="ZF_CCHC"/>
    <property type="match status" value="1"/>
</dbReference>
<dbReference type="InterPro" id="IPR036875">
    <property type="entry name" value="Znf_CCHC_sf"/>
</dbReference>
<comment type="caution">
    <text evidence="4">The sequence shown here is derived from an EMBL/GenBank/DDBJ whole genome shotgun (WGS) entry which is preliminary data.</text>
</comment>
<dbReference type="PANTHER" id="PTHR35317:SF35">
    <property type="entry name" value="DUF4219 DOMAIN-CONTAINING PROTEIN"/>
    <property type="match status" value="1"/>
</dbReference>
<dbReference type="Proteomes" id="UP000236291">
    <property type="component" value="Unassembled WGS sequence"/>
</dbReference>
<dbReference type="SUPFAM" id="SSF57756">
    <property type="entry name" value="Retrovirus zinc finger-like domains"/>
    <property type="match status" value="1"/>
</dbReference>
<evidence type="ECO:0000259" key="3">
    <source>
        <dbReference type="PROSITE" id="PS50158"/>
    </source>
</evidence>
<keyword evidence="1" id="KW-0862">Zinc</keyword>
<dbReference type="GO" id="GO:0008270">
    <property type="term" value="F:zinc ion binding"/>
    <property type="evidence" value="ECO:0007669"/>
    <property type="project" value="UniProtKB-KW"/>
</dbReference>
<keyword evidence="1" id="KW-0479">Metal-binding</keyword>
<reference evidence="4 5" key="2">
    <citation type="journal article" date="2017" name="Front. Plant Sci.">
        <title>Gene Classification and Mining of Molecular Markers Useful in Red Clover (Trifolium pratense) Breeding.</title>
        <authorList>
            <person name="Istvanek J."/>
            <person name="Dluhosova J."/>
            <person name="Dluhos P."/>
            <person name="Patkova L."/>
            <person name="Nedelnik J."/>
            <person name="Repkova J."/>
        </authorList>
    </citation>
    <scope>NUCLEOTIDE SEQUENCE [LARGE SCALE GENOMIC DNA]</scope>
    <source>
        <strain evidence="5">cv. Tatra</strain>
        <tissue evidence="4">Young leaves</tissue>
    </source>
</reference>
<evidence type="ECO:0000256" key="1">
    <source>
        <dbReference type="PROSITE-ProRule" id="PRU00047"/>
    </source>
</evidence>
<evidence type="ECO:0000313" key="5">
    <source>
        <dbReference type="Proteomes" id="UP000236291"/>
    </source>
</evidence>
<keyword evidence="1" id="KW-0863">Zinc-finger</keyword>
<organism evidence="4 5">
    <name type="scientific">Trifolium pratense</name>
    <name type="common">Red clover</name>
    <dbReference type="NCBI Taxonomy" id="57577"/>
    <lineage>
        <taxon>Eukaryota</taxon>
        <taxon>Viridiplantae</taxon>
        <taxon>Streptophyta</taxon>
        <taxon>Embryophyta</taxon>
        <taxon>Tracheophyta</taxon>
        <taxon>Spermatophyta</taxon>
        <taxon>Magnoliopsida</taxon>
        <taxon>eudicotyledons</taxon>
        <taxon>Gunneridae</taxon>
        <taxon>Pentapetalae</taxon>
        <taxon>rosids</taxon>
        <taxon>fabids</taxon>
        <taxon>Fabales</taxon>
        <taxon>Fabaceae</taxon>
        <taxon>Papilionoideae</taxon>
        <taxon>50 kb inversion clade</taxon>
        <taxon>NPAAA clade</taxon>
        <taxon>Hologalegina</taxon>
        <taxon>IRL clade</taxon>
        <taxon>Trifolieae</taxon>
        <taxon>Trifolium</taxon>
    </lineage>
</organism>
<accession>A0A2K3M197</accession>
<proteinExistence type="predicted"/>
<evidence type="ECO:0000256" key="2">
    <source>
        <dbReference type="SAM" id="Coils"/>
    </source>
</evidence>
<feature type="domain" description="CCHC-type" evidence="3">
    <location>
        <begin position="194"/>
        <end position="209"/>
    </location>
</feature>
<reference evidence="4 5" key="1">
    <citation type="journal article" date="2014" name="Am. J. Bot.">
        <title>Genome assembly and annotation for red clover (Trifolium pratense; Fabaceae).</title>
        <authorList>
            <person name="Istvanek J."/>
            <person name="Jaros M."/>
            <person name="Krenek A."/>
            <person name="Repkova J."/>
        </authorList>
    </citation>
    <scope>NUCLEOTIDE SEQUENCE [LARGE SCALE GENOMIC DNA]</scope>
    <source>
        <strain evidence="5">cv. Tatra</strain>
        <tissue evidence="4">Young leaves</tissue>
    </source>
</reference>
<keyword evidence="2" id="KW-0175">Coiled coil</keyword>
<sequence length="261" mass="29717">MMNNNNSFPANLPILDGKNWDQWCVTMNVIFSYQDVEDRITTGYDPLAANATQDQQTAFREVKKKDSKALFLIHQYVDSSNFKKNAGTKIAKAAWDILSNAYGGGDKVKKVKLQSLRRHYELVGMLDKESIVAIEESKDLSTMIVNELQSSLEAHEHKLKERKEKKDNKVNQEHAFFFKGKNGGKKSDKSKIQCYSCEKWGHYASECKSKGKKKQDSEAHHARHDELDSDGFLLMVTTNSKSDNSKLWYLDTGCSNHMTGH</sequence>
<feature type="non-terminal residue" evidence="4">
    <location>
        <position position="261"/>
    </location>
</feature>
<dbReference type="AlphaFoldDB" id="A0A2K3M197"/>
<dbReference type="GO" id="GO:0003676">
    <property type="term" value="F:nucleic acid binding"/>
    <property type="evidence" value="ECO:0007669"/>
    <property type="project" value="InterPro"/>
</dbReference>
<gene>
    <name evidence="4" type="ORF">L195_g040612</name>
</gene>
<dbReference type="Pfam" id="PF14223">
    <property type="entry name" value="Retrotran_gag_2"/>
    <property type="match status" value="1"/>
</dbReference>
<dbReference type="Gene3D" id="4.10.60.10">
    <property type="entry name" value="Zinc finger, CCHC-type"/>
    <property type="match status" value="1"/>
</dbReference>
<dbReference type="PANTHER" id="PTHR35317">
    <property type="entry name" value="OS04G0629600 PROTEIN"/>
    <property type="match status" value="1"/>
</dbReference>